<evidence type="ECO:0000313" key="3">
    <source>
        <dbReference type="Proteomes" id="UP000622890"/>
    </source>
</evidence>
<keyword evidence="3" id="KW-1185">Reference proteome</keyword>
<name>A0A934W9W1_9BURK</name>
<organism evidence="2 3">
    <name type="scientific">Noviherbaspirillum pedocola</name>
    <dbReference type="NCBI Taxonomy" id="2801341"/>
    <lineage>
        <taxon>Bacteria</taxon>
        <taxon>Pseudomonadati</taxon>
        <taxon>Pseudomonadota</taxon>
        <taxon>Betaproteobacteria</taxon>
        <taxon>Burkholderiales</taxon>
        <taxon>Oxalobacteraceae</taxon>
        <taxon>Noviherbaspirillum</taxon>
    </lineage>
</organism>
<reference evidence="2" key="1">
    <citation type="submission" date="2021-01" db="EMBL/GenBank/DDBJ databases">
        <title>Genome sequence of strain Noviherbaspirillum sp. DKR-6.</title>
        <authorList>
            <person name="Chaudhary D.K."/>
        </authorList>
    </citation>
    <scope>NUCLEOTIDE SEQUENCE</scope>
    <source>
        <strain evidence="2">DKR-6</strain>
    </source>
</reference>
<dbReference type="AlphaFoldDB" id="A0A934W9W1"/>
<accession>A0A934W9W1</accession>
<feature type="compositionally biased region" description="Polar residues" evidence="1">
    <location>
        <begin position="1"/>
        <end position="14"/>
    </location>
</feature>
<gene>
    <name evidence="2" type="ORF">JJB74_23990</name>
</gene>
<evidence type="ECO:0000313" key="2">
    <source>
        <dbReference type="EMBL" id="MBK4737694.1"/>
    </source>
</evidence>
<evidence type="ECO:0000256" key="1">
    <source>
        <dbReference type="SAM" id="MobiDB-lite"/>
    </source>
</evidence>
<protein>
    <submittedName>
        <fullName evidence="2">Uncharacterized protein</fullName>
    </submittedName>
</protein>
<dbReference type="RefSeq" id="WP_200596209.1">
    <property type="nucleotide sequence ID" value="NZ_JAEPBG010000014.1"/>
</dbReference>
<dbReference type="EMBL" id="JAEPBG010000014">
    <property type="protein sequence ID" value="MBK4737694.1"/>
    <property type="molecule type" value="Genomic_DNA"/>
</dbReference>
<proteinExistence type="predicted"/>
<feature type="region of interest" description="Disordered" evidence="1">
    <location>
        <begin position="1"/>
        <end position="26"/>
    </location>
</feature>
<comment type="caution">
    <text evidence="2">The sequence shown here is derived from an EMBL/GenBank/DDBJ whole genome shotgun (WGS) entry which is preliminary data.</text>
</comment>
<dbReference type="Proteomes" id="UP000622890">
    <property type="component" value="Unassembled WGS sequence"/>
</dbReference>
<sequence>MSDFKSNSHSLTDQELTHLAGGSTPVDEIDLPLDEFIALNNADKKLIRKFSGPGWTKERFWDEIAPGLSPHAVNALLKITGHEEWMARGGPQGISG</sequence>